<keyword evidence="4" id="KW-0274">FAD</keyword>
<evidence type="ECO:0000259" key="6">
    <source>
        <dbReference type="Pfam" id="PF07992"/>
    </source>
</evidence>
<comment type="caution">
    <text evidence="7">The sequence shown here is derived from an EMBL/GenBank/DDBJ whole genome shotgun (WGS) entry which is preliminary data.</text>
</comment>
<evidence type="ECO:0000256" key="5">
    <source>
        <dbReference type="ARBA" id="ARBA00023002"/>
    </source>
</evidence>
<gene>
    <name evidence="7" type="ORF">OS242_07930</name>
</gene>
<evidence type="ECO:0000256" key="2">
    <source>
        <dbReference type="ARBA" id="ARBA00005272"/>
    </source>
</evidence>
<dbReference type="PRINTS" id="PR00411">
    <property type="entry name" value="PNDRDTASEI"/>
</dbReference>
<evidence type="ECO:0000256" key="3">
    <source>
        <dbReference type="ARBA" id="ARBA00022630"/>
    </source>
</evidence>
<dbReference type="RefSeq" id="WP_267151141.1">
    <property type="nucleotide sequence ID" value="NZ_JAPMLT010000003.1"/>
</dbReference>
<comment type="similarity">
    <text evidence="2">Belongs to the NADH dehydrogenase family.</text>
</comment>
<dbReference type="PANTHER" id="PTHR42913:SF3">
    <property type="entry name" value="64 KDA MITOCHONDRIAL NADH DEHYDROGENASE (EUROFUNG)"/>
    <property type="match status" value="1"/>
</dbReference>
<reference evidence="7 8" key="1">
    <citation type="submission" date="2022-11" db="EMBL/GenBank/DDBJ databases">
        <title>Study of microbial diversity in lake waters.</title>
        <authorList>
            <person name="Zhang J."/>
        </authorList>
    </citation>
    <scope>NUCLEOTIDE SEQUENCE [LARGE SCALE GENOMIC DNA]</scope>
    <source>
        <strain evidence="7 8">DT12</strain>
    </source>
</reference>
<feature type="domain" description="FAD/NAD(P)-binding" evidence="6">
    <location>
        <begin position="3"/>
        <end position="318"/>
    </location>
</feature>
<dbReference type="PRINTS" id="PR00368">
    <property type="entry name" value="FADPNR"/>
</dbReference>
<dbReference type="Gene3D" id="3.50.50.100">
    <property type="match status" value="1"/>
</dbReference>
<evidence type="ECO:0000313" key="8">
    <source>
        <dbReference type="Proteomes" id="UP001208017"/>
    </source>
</evidence>
<dbReference type="Pfam" id="PF07992">
    <property type="entry name" value="Pyr_redox_2"/>
    <property type="match status" value="1"/>
</dbReference>
<accession>A0ABT3X098</accession>
<proteinExistence type="inferred from homology"/>
<dbReference type="InterPro" id="IPR036188">
    <property type="entry name" value="FAD/NAD-bd_sf"/>
</dbReference>
<sequence>MAKKVVVLGAGYAGLVAALELNKLTTAQEVEIILVNKHEYHQLITQLHEPASGAKKDEDIMISINSILGNKKIKFVKDTVEAIDKEAKEVTLGHGKLSYDYLIVALGSDTEFFGIPGLKEYSFTMKSVNQANRIREHIETCFVRYKSEKKDNLLTFVVGGAGFSGIELVGELADKLPELAAKHGVPASAVKILNVEAAPMILPGFDEDLVKFAKESLEARGVKFVIGCPVVQVEPGKVHLKTGDVIETETMIWTGGVRGVQQVIDAGFETEPRGRAKVDEYMRAIGHEDVWIIGDSCFVLSPEGRPYPPTAQIATQMGENAAVNLYATMKHIKKEEFKPVLLGAIASLGRKHAIGKLGSKMKSTGWLAYRVKDASKYRYLAKIGALLK</sequence>
<evidence type="ECO:0000256" key="1">
    <source>
        <dbReference type="ARBA" id="ARBA00001974"/>
    </source>
</evidence>
<comment type="cofactor">
    <cofactor evidence="1">
        <name>FAD</name>
        <dbReference type="ChEBI" id="CHEBI:57692"/>
    </cofactor>
</comment>
<evidence type="ECO:0000256" key="4">
    <source>
        <dbReference type="ARBA" id="ARBA00022827"/>
    </source>
</evidence>
<evidence type="ECO:0000313" key="7">
    <source>
        <dbReference type="EMBL" id="MCX7569891.1"/>
    </source>
</evidence>
<dbReference type="EMBL" id="JAPMLT010000003">
    <property type="protein sequence ID" value="MCX7569891.1"/>
    <property type="molecule type" value="Genomic_DNA"/>
</dbReference>
<keyword evidence="8" id="KW-1185">Reference proteome</keyword>
<keyword evidence="5" id="KW-0560">Oxidoreductase</keyword>
<dbReference type="SUPFAM" id="SSF51905">
    <property type="entry name" value="FAD/NAD(P)-binding domain"/>
    <property type="match status" value="1"/>
</dbReference>
<dbReference type="InterPro" id="IPR023753">
    <property type="entry name" value="FAD/NAD-binding_dom"/>
</dbReference>
<organism evidence="7 8">
    <name type="scientific">Tumebacillus lacus</name>
    <dbReference type="NCBI Taxonomy" id="2995335"/>
    <lineage>
        <taxon>Bacteria</taxon>
        <taxon>Bacillati</taxon>
        <taxon>Bacillota</taxon>
        <taxon>Bacilli</taxon>
        <taxon>Bacillales</taxon>
        <taxon>Alicyclobacillaceae</taxon>
        <taxon>Tumebacillus</taxon>
    </lineage>
</organism>
<dbReference type="Proteomes" id="UP001208017">
    <property type="component" value="Unassembled WGS sequence"/>
</dbReference>
<protein>
    <submittedName>
        <fullName evidence="7">NAD(P)/FAD-dependent oxidoreductase</fullName>
    </submittedName>
</protein>
<keyword evidence="3" id="KW-0285">Flavoprotein</keyword>
<dbReference type="PANTHER" id="PTHR42913">
    <property type="entry name" value="APOPTOSIS-INDUCING FACTOR 1"/>
    <property type="match status" value="1"/>
</dbReference>
<name>A0ABT3X098_9BACL</name>
<dbReference type="InterPro" id="IPR051169">
    <property type="entry name" value="NADH-Q_oxidoreductase"/>
</dbReference>